<evidence type="ECO:0000313" key="2">
    <source>
        <dbReference type="Proteomes" id="UP000626026"/>
    </source>
</evidence>
<accession>A0ABR7RTU3</accession>
<reference evidence="1 2" key="1">
    <citation type="journal article" date="2013" name="Int. J. Syst. Evol. Microbiol.">
        <title>Roseomonas aerophila sp. nov., isolated from air.</title>
        <authorList>
            <person name="Kim S.J."/>
            <person name="Weon H.Y."/>
            <person name="Ahn J.H."/>
            <person name="Hong S.B."/>
            <person name="Seok S.J."/>
            <person name="Whang K.S."/>
            <person name="Kwon S.W."/>
        </authorList>
    </citation>
    <scope>NUCLEOTIDE SEQUENCE [LARGE SCALE GENOMIC DNA]</scope>
    <source>
        <strain evidence="1 2">NBRC 108923</strain>
    </source>
</reference>
<name>A0ABR7RTU3_9PROT</name>
<feature type="non-terminal residue" evidence="1">
    <location>
        <position position="69"/>
    </location>
</feature>
<proteinExistence type="predicted"/>
<dbReference type="EMBL" id="JACTVA010000098">
    <property type="protein sequence ID" value="MBC9210081.1"/>
    <property type="molecule type" value="Genomic_DNA"/>
</dbReference>
<evidence type="ECO:0000313" key="1">
    <source>
        <dbReference type="EMBL" id="MBC9210081.1"/>
    </source>
</evidence>
<sequence length="69" mass="6798">MAEVTGTPAAGPGPFQDAENALRWLIDAPEGAEVAPVLALLRAPGADVSAKAAIALRRAAAAGGLPPAR</sequence>
<gene>
    <name evidence="1" type="ORF">IBL26_24865</name>
</gene>
<dbReference type="RefSeq" id="WP_187787194.1">
    <property type="nucleotide sequence ID" value="NZ_JACTVA010000098.1"/>
</dbReference>
<keyword evidence="2" id="KW-1185">Reference proteome</keyword>
<protein>
    <submittedName>
        <fullName evidence="1">Uncharacterized protein</fullName>
    </submittedName>
</protein>
<comment type="caution">
    <text evidence="1">The sequence shown here is derived from an EMBL/GenBank/DDBJ whole genome shotgun (WGS) entry which is preliminary data.</text>
</comment>
<dbReference type="Proteomes" id="UP000626026">
    <property type="component" value="Unassembled WGS sequence"/>
</dbReference>
<organism evidence="1 2">
    <name type="scientific">Teichococcus aerophilus</name>
    <dbReference type="NCBI Taxonomy" id="1224513"/>
    <lineage>
        <taxon>Bacteria</taxon>
        <taxon>Pseudomonadati</taxon>
        <taxon>Pseudomonadota</taxon>
        <taxon>Alphaproteobacteria</taxon>
        <taxon>Acetobacterales</taxon>
        <taxon>Roseomonadaceae</taxon>
        <taxon>Roseomonas</taxon>
    </lineage>
</organism>